<organism evidence="6 7">
    <name type="scientific">Malassezia restricta (strain ATCC 96810 / NBRC 103918 / CBS 7877)</name>
    <name type="common">Seborrheic dermatitis infection agent</name>
    <dbReference type="NCBI Taxonomy" id="425264"/>
    <lineage>
        <taxon>Eukaryota</taxon>
        <taxon>Fungi</taxon>
        <taxon>Dikarya</taxon>
        <taxon>Basidiomycota</taxon>
        <taxon>Ustilaginomycotina</taxon>
        <taxon>Malasseziomycetes</taxon>
        <taxon>Malasseziales</taxon>
        <taxon>Malasseziaceae</taxon>
        <taxon>Malassezia</taxon>
    </lineage>
</organism>
<proteinExistence type="inferred from homology"/>
<feature type="region of interest" description="Disordered" evidence="4">
    <location>
        <begin position="328"/>
        <end position="362"/>
    </location>
</feature>
<evidence type="ECO:0000313" key="6">
    <source>
        <dbReference type="EMBL" id="AYO41424.1"/>
    </source>
</evidence>
<evidence type="ECO:0000256" key="2">
    <source>
        <dbReference type="ARBA" id="ARBA00007331"/>
    </source>
</evidence>
<feature type="chain" id="PRO_5018140936" evidence="5">
    <location>
        <begin position="17"/>
        <end position="362"/>
    </location>
</feature>
<evidence type="ECO:0000256" key="5">
    <source>
        <dbReference type="SAM" id="SignalP"/>
    </source>
</evidence>
<dbReference type="EMBL" id="CP033148">
    <property type="protein sequence ID" value="AYO41424.1"/>
    <property type="molecule type" value="Genomic_DNA"/>
</dbReference>
<dbReference type="GO" id="GO:0003723">
    <property type="term" value="F:RNA binding"/>
    <property type="evidence" value="ECO:0007669"/>
    <property type="project" value="TreeGrafter"/>
</dbReference>
<dbReference type="SUPFAM" id="SSF89550">
    <property type="entry name" value="PHP domain-like"/>
    <property type="match status" value="1"/>
</dbReference>
<dbReference type="Pfam" id="PF01876">
    <property type="entry name" value="RNase_P_p30"/>
    <property type="match status" value="1"/>
</dbReference>
<keyword evidence="6" id="KW-0378">Hydrolase</keyword>
<dbReference type="Proteomes" id="UP000269793">
    <property type="component" value="Chromosome I"/>
</dbReference>
<accession>A0A3G2S0D8</accession>
<dbReference type="OrthoDB" id="17948at2759"/>
<feature type="signal peptide" evidence="5">
    <location>
        <begin position="1"/>
        <end position="16"/>
    </location>
</feature>
<evidence type="ECO:0000256" key="4">
    <source>
        <dbReference type="SAM" id="MobiDB-lite"/>
    </source>
</evidence>
<gene>
    <name evidence="6" type="primary">Rpp30</name>
    <name evidence="6" type="ORF">DNF11_0474</name>
</gene>
<dbReference type="PANTHER" id="PTHR13031">
    <property type="entry name" value="RIBONUCLEASE P SUBUNIT P30"/>
    <property type="match status" value="1"/>
</dbReference>
<dbReference type="EC" id="3.1.26.5" evidence="6"/>
<keyword evidence="7" id="KW-1185">Reference proteome</keyword>
<dbReference type="AlphaFoldDB" id="A0A3G2S0D8"/>
<dbReference type="GO" id="GO:0005655">
    <property type="term" value="C:nucleolar ribonuclease P complex"/>
    <property type="evidence" value="ECO:0007669"/>
    <property type="project" value="TreeGrafter"/>
</dbReference>
<dbReference type="InterPro" id="IPR002738">
    <property type="entry name" value="RNase_P_p30"/>
</dbReference>
<evidence type="ECO:0000256" key="3">
    <source>
        <dbReference type="ARBA" id="ARBA00022694"/>
    </source>
</evidence>
<dbReference type="PANTHER" id="PTHR13031:SF0">
    <property type="entry name" value="RIBONUCLEASE P PROTEIN SUBUNIT P30"/>
    <property type="match status" value="1"/>
</dbReference>
<sequence>MHVANALIAIFGLTVAFCITMFCDLNVPWPTRDSPTVLNSKKSKKQPQKKAIAEDDNNIQEALDLLTPSEKQRMSELTYELMEMGYTTLAFNHVVRSKYDPVSQKYPFGKSHCQPPFPKLDPRTRKAHGIEAYRAGIKQLSRLTVVFDSDEAVKSGSGFVSANAQALQQYDLLSVTPTTEAAFQHACITLSELKPFSIDIISLDLAAAPRLPFYLKRSTVGAALANGVVFEITYGAAVANTQDTPDVSAARRNLFAGARDLLRATNGKGVIISSSALDALGIRAPYDVMNLAALMGMTPNAAKDAISTTCQSLMIRAETRQTFRGTVSKPYVLPAEHKPTSGIDESSKKRAKRKLSNDDECM</sequence>
<comment type="similarity">
    <text evidence="2">Belongs to the eukaryotic/archaeal RNase P protein component 3 family.</text>
</comment>
<keyword evidence="5" id="KW-0732">Signal</keyword>
<evidence type="ECO:0000256" key="1">
    <source>
        <dbReference type="ARBA" id="ARBA00004123"/>
    </source>
</evidence>
<protein>
    <submittedName>
        <fullName evidence="6">Ribonuclease P protein subunit p30</fullName>
        <ecNumber evidence="6">3.1.26.5</ecNumber>
    </submittedName>
</protein>
<evidence type="ECO:0000313" key="7">
    <source>
        <dbReference type="Proteomes" id="UP000269793"/>
    </source>
</evidence>
<dbReference type="STRING" id="425264.A0A3G2S0D8"/>
<dbReference type="GO" id="GO:0008033">
    <property type="term" value="P:tRNA processing"/>
    <property type="evidence" value="ECO:0007669"/>
    <property type="project" value="UniProtKB-KW"/>
</dbReference>
<reference evidence="6 7" key="1">
    <citation type="submission" date="2018-10" db="EMBL/GenBank/DDBJ databases">
        <title>Complete genome sequence of Malassezia restricta CBS 7877.</title>
        <authorList>
            <person name="Morand S.C."/>
            <person name="Bertignac M."/>
            <person name="Iltis A."/>
            <person name="Kolder I."/>
            <person name="Pirovano W."/>
            <person name="Jourdain R."/>
            <person name="Clavaud C."/>
        </authorList>
    </citation>
    <scope>NUCLEOTIDE SEQUENCE [LARGE SCALE GENOMIC DNA]</scope>
    <source>
        <strain evidence="6 7">CBS 7877</strain>
    </source>
</reference>
<name>A0A3G2S0D8_MALR7</name>
<dbReference type="GO" id="GO:0004526">
    <property type="term" value="F:ribonuclease P activity"/>
    <property type="evidence" value="ECO:0007669"/>
    <property type="project" value="UniProtKB-EC"/>
</dbReference>
<dbReference type="Gene3D" id="3.20.20.140">
    <property type="entry name" value="Metal-dependent hydrolases"/>
    <property type="match status" value="1"/>
</dbReference>
<dbReference type="VEuPathDB" id="FungiDB:DNF11_0474"/>
<comment type="subcellular location">
    <subcellularLocation>
        <location evidence="1">Nucleus</location>
    </subcellularLocation>
</comment>
<keyword evidence="3" id="KW-0819">tRNA processing</keyword>
<dbReference type="InterPro" id="IPR016195">
    <property type="entry name" value="Pol/histidinol_Pase-like"/>
</dbReference>